<comment type="caution">
    <text evidence="1">The sequence shown here is derived from an EMBL/GenBank/DDBJ whole genome shotgun (WGS) entry which is preliminary data.</text>
</comment>
<dbReference type="EMBL" id="BSEV01000021">
    <property type="protein sequence ID" value="GLK13184.1"/>
    <property type="molecule type" value="Genomic_DNA"/>
</dbReference>
<protein>
    <submittedName>
        <fullName evidence="1">Uncharacterized protein</fullName>
    </submittedName>
</protein>
<reference evidence="1" key="2">
    <citation type="submission" date="2023-01" db="EMBL/GenBank/DDBJ databases">
        <authorList>
            <person name="Sun Q."/>
            <person name="Evtushenko L."/>
        </authorList>
    </citation>
    <scope>NUCLEOTIDE SEQUENCE</scope>
    <source>
        <strain evidence="1">VKM Ac-2007</strain>
    </source>
</reference>
<accession>A0A9W6I8L8</accession>
<gene>
    <name evidence="1" type="ORF">GCM10017600_65950</name>
</gene>
<sequence length="233" mass="26382">MSMHEIEDLVEGSVRVLDARCPAGDPRARDWFGTLYRFQEGFDCSFTRFRVMDALLERRFTYRFPVERHPDYAARRGYFDGLGEFTALAEIDEDDEEFEGFEDWLDDGYVEPPFLYCDAGTGLWRRMVEAGTLGGADAEPPRRTPLAEVAHAVAAAAEQEGDHELIAMWHALGWSALTGDLVVFDPRDHPDLCGLREIARRTGALSIDLPHGVRPPAEVFEGDELEAWWWADA</sequence>
<organism evidence="1 2">
    <name type="scientific">Streptosporangium carneum</name>
    <dbReference type="NCBI Taxonomy" id="47481"/>
    <lineage>
        <taxon>Bacteria</taxon>
        <taxon>Bacillati</taxon>
        <taxon>Actinomycetota</taxon>
        <taxon>Actinomycetes</taxon>
        <taxon>Streptosporangiales</taxon>
        <taxon>Streptosporangiaceae</taxon>
        <taxon>Streptosporangium</taxon>
    </lineage>
</organism>
<evidence type="ECO:0000313" key="2">
    <source>
        <dbReference type="Proteomes" id="UP001143474"/>
    </source>
</evidence>
<dbReference type="AlphaFoldDB" id="A0A9W6I8L8"/>
<keyword evidence="2" id="KW-1185">Reference proteome</keyword>
<name>A0A9W6I8L8_9ACTN</name>
<reference evidence="1" key="1">
    <citation type="journal article" date="2014" name="Int. J. Syst. Evol. Microbiol.">
        <title>Complete genome sequence of Corynebacterium casei LMG S-19264T (=DSM 44701T), isolated from a smear-ripened cheese.</title>
        <authorList>
            <consortium name="US DOE Joint Genome Institute (JGI-PGF)"/>
            <person name="Walter F."/>
            <person name="Albersmeier A."/>
            <person name="Kalinowski J."/>
            <person name="Ruckert C."/>
        </authorList>
    </citation>
    <scope>NUCLEOTIDE SEQUENCE</scope>
    <source>
        <strain evidence="1">VKM Ac-2007</strain>
    </source>
</reference>
<evidence type="ECO:0000313" key="1">
    <source>
        <dbReference type="EMBL" id="GLK13184.1"/>
    </source>
</evidence>
<proteinExistence type="predicted"/>
<dbReference type="Proteomes" id="UP001143474">
    <property type="component" value="Unassembled WGS sequence"/>
</dbReference>
<dbReference type="RefSeq" id="WP_271221482.1">
    <property type="nucleotide sequence ID" value="NZ_BAAAVD010000035.1"/>
</dbReference>